<protein>
    <submittedName>
        <fullName evidence="1">Uncharacterized protein</fullName>
    </submittedName>
</protein>
<gene>
    <name evidence="1" type="ORF">GCM10010978_14250</name>
</gene>
<evidence type="ECO:0000313" key="2">
    <source>
        <dbReference type="Proteomes" id="UP000602050"/>
    </source>
</evidence>
<dbReference type="Proteomes" id="UP000602050">
    <property type="component" value="Unassembled WGS sequence"/>
</dbReference>
<keyword evidence="2" id="KW-1185">Reference proteome</keyword>
<evidence type="ECO:0000313" key="1">
    <source>
        <dbReference type="EMBL" id="GGH74926.1"/>
    </source>
</evidence>
<name>A0A8J2ZSD7_9BACI</name>
<dbReference type="EMBL" id="BMEV01000021">
    <property type="protein sequence ID" value="GGH74926.1"/>
    <property type="molecule type" value="Genomic_DNA"/>
</dbReference>
<comment type="caution">
    <text evidence="1">The sequence shown here is derived from an EMBL/GenBank/DDBJ whole genome shotgun (WGS) entry which is preliminary data.</text>
</comment>
<dbReference type="AlphaFoldDB" id="A0A8J2ZSD7"/>
<sequence>MMNLTSISDGMWKFSPIPNIEESNFIKILERFYNMGSEASLVRIFKTHLMVDY</sequence>
<reference evidence="1" key="2">
    <citation type="submission" date="2020-09" db="EMBL/GenBank/DDBJ databases">
        <authorList>
            <person name="Sun Q."/>
            <person name="Zhou Y."/>
        </authorList>
    </citation>
    <scope>NUCLEOTIDE SEQUENCE</scope>
    <source>
        <strain evidence="1">CGMCC 1.12360</strain>
    </source>
</reference>
<proteinExistence type="predicted"/>
<reference evidence="1" key="1">
    <citation type="journal article" date="2014" name="Int. J. Syst. Evol. Microbiol.">
        <title>Complete genome sequence of Corynebacterium casei LMG S-19264T (=DSM 44701T), isolated from a smear-ripened cheese.</title>
        <authorList>
            <consortium name="US DOE Joint Genome Institute (JGI-PGF)"/>
            <person name="Walter F."/>
            <person name="Albersmeier A."/>
            <person name="Kalinowski J."/>
            <person name="Ruckert C."/>
        </authorList>
    </citation>
    <scope>NUCLEOTIDE SEQUENCE</scope>
    <source>
        <strain evidence="1">CGMCC 1.12360</strain>
    </source>
</reference>
<accession>A0A8J2ZSD7</accession>
<organism evidence="1 2">
    <name type="scientific">Compostibacillus humi</name>
    <dbReference type="NCBI Taxonomy" id="1245525"/>
    <lineage>
        <taxon>Bacteria</taxon>
        <taxon>Bacillati</taxon>
        <taxon>Bacillota</taxon>
        <taxon>Bacilli</taxon>
        <taxon>Bacillales</taxon>
        <taxon>Bacillaceae</taxon>
        <taxon>Compostibacillus</taxon>
    </lineage>
</organism>